<dbReference type="PROSITE" id="PS51935">
    <property type="entry name" value="NLPC_P60"/>
    <property type="match status" value="1"/>
</dbReference>
<dbReference type="InterPro" id="IPR038765">
    <property type="entry name" value="Papain-like_cys_pep_sf"/>
</dbReference>
<evidence type="ECO:0000313" key="9">
    <source>
        <dbReference type="EMBL" id="QUR67989.1"/>
    </source>
</evidence>
<keyword evidence="4" id="KW-0788">Thiol protease</keyword>
<keyword evidence="7" id="KW-0732">Signal</keyword>
<dbReference type="Proteomes" id="UP000682202">
    <property type="component" value="Chromosome"/>
</dbReference>
<name>A0A975JYE5_9MYCO</name>
<dbReference type="RefSeq" id="WP_211695563.1">
    <property type="nucleotide sequence ID" value="NZ_CP046600.1"/>
</dbReference>
<feature type="domain" description="NlpC/P60" evidence="8">
    <location>
        <begin position="283"/>
        <end position="398"/>
    </location>
</feature>
<dbReference type="GO" id="GO:0006508">
    <property type="term" value="P:proteolysis"/>
    <property type="evidence" value="ECO:0007669"/>
    <property type="project" value="UniProtKB-KW"/>
</dbReference>
<organism evidence="9 10">
    <name type="scientific">Mycobacterium spongiae</name>
    <dbReference type="NCBI Taxonomy" id="886343"/>
    <lineage>
        <taxon>Bacteria</taxon>
        <taxon>Bacillati</taxon>
        <taxon>Actinomycetota</taxon>
        <taxon>Actinomycetes</taxon>
        <taxon>Mycobacteriales</taxon>
        <taxon>Mycobacteriaceae</taxon>
        <taxon>Mycobacterium</taxon>
    </lineage>
</organism>
<evidence type="ECO:0000256" key="7">
    <source>
        <dbReference type="SAM" id="SignalP"/>
    </source>
</evidence>
<reference evidence="9" key="1">
    <citation type="submission" date="2019-12" db="EMBL/GenBank/DDBJ databases">
        <title>Mycobacterium spongiae sp. nov.</title>
        <authorList>
            <person name="Stinear T."/>
        </authorList>
    </citation>
    <scope>NUCLEOTIDE SEQUENCE</scope>
    <source>
        <strain evidence="9">FSD4b-SM</strain>
    </source>
</reference>
<dbReference type="Gene3D" id="3.90.1720.10">
    <property type="entry name" value="endopeptidase domain like (from Nostoc punctiforme)"/>
    <property type="match status" value="1"/>
</dbReference>
<dbReference type="EMBL" id="CP046600">
    <property type="protein sequence ID" value="QUR67989.1"/>
    <property type="molecule type" value="Genomic_DNA"/>
</dbReference>
<sequence>MRFDCRHLIARVIKRSAISTLASFTVLSGFLAASVQADPAEDALTKLNELSRQAEQTTEAMHSAQLDLNEKLAAQQAADKKLADDQAALDAANARLVTFQAAVDKLAAATYMGGRTDGMHAMLTAPSPQLLIDRLTVQRVMGRQMATQMASFRAAGERAAKAEKASAKSAADAKSAAERAAMVRASLQNKQSQLQVQIAVVKSQYLALTPDQRTALADPGQVPAAGPAAPAPEGLAPGAPPPGAPAPEAVPPGGLPAGEPAPGGGVPPSGLMPGLPFFTPPGGSNRQNVVQAALTQVGTPYAWGGAAPGGFDCSGLVMWAFQQAGIALPHSSQALAHGGQPVSLSDLQPGDVLTFYSDASHAGIYIGDGLMVHSSTYGVPVRVVPMTASGPIYDARRY</sequence>
<accession>A0A975JYE5</accession>
<feature type="chain" id="PRO_5039388836" evidence="7">
    <location>
        <begin position="38"/>
        <end position="398"/>
    </location>
</feature>
<keyword evidence="10" id="KW-1185">Reference proteome</keyword>
<dbReference type="PANTHER" id="PTHR47359:SF3">
    <property type="entry name" value="NLP_P60 DOMAIN-CONTAINING PROTEIN-RELATED"/>
    <property type="match status" value="1"/>
</dbReference>
<evidence type="ECO:0000313" key="10">
    <source>
        <dbReference type="Proteomes" id="UP000682202"/>
    </source>
</evidence>
<dbReference type="InterPro" id="IPR051794">
    <property type="entry name" value="PG_Endopeptidase_C40"/>
</dbReference>
<dbReference type="KEGG" id="mspg:F6B93_13580"/>
<evidence type="ECO:0000256" key="5">
    <source>
        <dbReference type="SAM" id="Coils"/>
    </source>
</evidence>
<proteinExistence type="inferred from homology"/>
<evidence type="ECO:0000256" key="3">
    <source>
        <dbReference type="ARBA" id="ARBA00022801"/>
    </source>
</evidence>
<feature type="region of interest" description="Disordered" evidence="6">
    <location>
        <begin position="217"/>
        <end position="283"/>
    </location>
</feature>
<protein>
    <submittedName>
        <fullName evidence="9">Endopeptidase</fullName>
    </submittedName>
</protein>
<comment type="similarity">
    <text evidence="1">Belongs to the peptidase C40 family.</text>
</comment>
<evidence type="ECO:0000256" key="1">
    <source>
        <dbReference type="ARBA" id="ARBA00007074"/>
    </source>
</evidence>
<dbReference type="NCBIfam" id="NF038345">
    <property type="entry name" value="wall_hydro_RipC"/>
    <property type="match status" value="1"/>
</dbReference>
<evidence type="ECO:0000256" key="4">
    <source>
        <dbReference type="ARBA" id="ARBA00022807"/>
    </source>
</evidence>
<dbReference type="PANTHER" id="PTHR47359">
    <property type="entry name" value="PEPTIDOGLYCAN DL-ENDOPEPTIDASE CWLO"/>
    <property type="match status" value="1"/>
</dbReference>
<feature type="signal peptide" evidence="7">
    <location>
        <begin position="1"/>
        <end position="37"/>
    </location>
</feature>
<feature type="compositionally biased region" description="Low complexity" evidence="6">
    <location>
        <begin position="219"/>
        <end position="237"/>
    </location>
</feature>
<dbReference type="GO" id="GO:0008234">
    <property type="term" value="F:cysteine-type peptidase activity"/>
    <property type="evidence" value="ECO:0007669"/>
    <property type="project" value="UniProtKB-KW"/>
</dbReference>
<evidence type="ECO:0000256" key="6">
    <source>
        <dbReference type="SAM" id="MobiDB-lite"/>
    </source>
</evidence>
<dbReference type="AlphaFoldDB" id="A0A975JYE5"/>
<keyword evidence="2" id="KW-0645">Protease</keyword>
<evidence type="ECO:0000259" key="8">
    <source>
        <dbReference type="PROSITE" id="PS51935"/>
    </source>
</evidence>
<dbReference type="Pfam" id="PF00877">
    <property type="entry name" value="NLPC_P60"/>
    <property type="match status" value="1"/>
</dbReference>
<evidence type="ECO:0000256" key="2">
    <source>
        <dbReference type="ARBA" id="ARBA00022670"/>
    </source>
</evidence>
<keyword evidence="5" id="KW-0175">Coiled coil</keyword>
<keyword evidence="3" id="KW-0378">Hydrolase</keyword>
<feature type="compositionally biased region" description="Pro residues" evidence="6">
    <location>
        <begin position="238"/>
        <end position="254"/>
    </location>
</feature>
<dbReference type="SUPFAM" id="SSF54001">
    <property type="entry name" value="Cysteine proteinases"/>
    <property type="match status" value="1"/>
</dbReference>
<dbReference type="Gene3D" id="6.10.250.3150">
    <property type="match status" value="1"/>
</dbReference>
<dbReference type="InterPro" id="IPR000064">
    <property type="entry name" value="NLP_P60_dom"/>
</dbReference>
<gene>
    <name evidence="9" type="ORF">F6B93_13580</name>
</gene>
<feature type="coiled-coil region" evidence="5">
    <location>
        <begin position="40"/>
        <end position="67"/>
    </location>
</feature>